<keyword evidence="4 7" id="KW-0501">Molybdenum cofactor biosynthesis</keyword>
<dbReference type="PROSITE" id="PS50890">
    <property type="entry name" value="PUA"/>
    <property type="match status" value="1"/>
</dbReference>
<dbReference type="InterPro" id="IPR023045">
    <property type="entry name" value="MoaC"/>
</dbReference>
<dbReference type="AlphaFoldDB" id="A0A2W5QX80"/>
<evidence type="ECO:0000259" key="8">
    <source>
        <dbReference type="Pfam" id="PF01967"/>
    </source>
</evidence>
<accession>A0A2W5QX80</accession>
<dbReference type="Proteomes" id="UP000249229">
    <property type="component" value="Unassembled WGS sequence"/>
</dbReference>
<dbReference type="CDD" id="cd01420">
    <property type="entry name" value="MoaC_PE"/>
    <property type="match status" value="1"/>
</dbReference>
<dbReference type="GO" id="GO:0006777">
    <property type="term" value="P:Mo-molybdopterin cofactor biosynthetic process"/>
    <property type="evidence" value="ECO:0007669"/>
    <property type="project" value="UniProtKB-UniRule"/>
</dbReference>
<evidence type="ECO:0000256" key="3">
    <source>
        <dbReference type="ARBA" id="ARBA00012575"/>
    </source>
</evidence>
<dbReference type="Pfam" id="PF01967">
    <property type="entry name" value="MoaC"/>
    <property type="match status" value="1"/>
</dbReference>
<feature type="binding site" evidence="7">
    <location>
        <begin position="75"/>
        <end position="77"/>
    </location>
    <ligand>
        <name>substrate</name>
    </ligand>
</feature>
<dbReference type="EMBL" id="QFQI01000001">
    <property type="protein sequence ID" value="PZQ62667.1"/>
    <property type="molecule type" value="Genomic_DNA"/>
</dbReference>
<dbReference type="InterPro" id="IPR047594">
    <property type="entry name" value="MoaC_bact/euk"/>
</dbReference>
<comment type="function">
    <text evidence="6 7">Catalyzes the conversion of (8S)-3',8-cyclo-7,8-dihydroguanosine 5'-triphosphate to cyclic pyranopterin monophosphate (cPMP).</text>
</comment>
<reference evidence="9 10" key="1">
    <citation type="submission" date="2017-08" db="EMBL/GenBank/DDBJ databases">
        <title>Infants hospitalized years apart are colonized by the same room-sourced microbial strains.</title>
        <authorList>
            <person name="Brooks B."/>
            <person name="Olm M.R."/>
            <person name="Firek B.A."/>
            <person name="Baker R."/>
            <person name="Thomas B.C."/>
            <person name="Morowitz M.J."/>
            <person name="Banfield J.F."/>
        </authorList>
    </citation>
    <scope>NUCLEOTIDE SEQUENCE [LARGE SCALE GENOMIC DNA]</scope>
    <source>
        <strain evidence="9">S2_005_001_R1_22</strain>
    </source>
</reference>
<protein>
    <recommendedName>
        <fullName evidence="3 7">Cyclic pyranopterin monophosphate synthase</fullName>
        <ecNumber evidence="3 7">4.6.1.17</ecNumber>
    </recommendedName>
    <alternativeName>
        <fullName evidence="7">Molybdenum cofactor biosynthesis protein C</fullName>
    </alternativeName>
</protein>
<dbReference type="PANTHER" id="PTHR22960">
    <property type="entry name" value="MOLYBDOPTERIN COFACTOR SYNTHESIS PROTEIN A"/>
    <property type="match status" value="1"/>
</dbReference>
<evidence type="ECO:0000313" key="10">
    <source>
        <dbReference type="Proteomes" id="UP000249229"/>
    </source>
</evidence>
<name>A0A2W5QX80_9SPHN</name>
<dbReference type="HAMAP" id="MF_01224_B">
    <property type="entry name" value="MoaC_B"/>
    <property type="match status" value="1"/>
</dbReference>
<evidence type="ECO:0000256" key="5">
    <source>
        <dbReference type="ARBA" id="ARBA00023239"/>
    </source>
</evidence>
<evidence type="ECO:0000256" key="7">
    <source>
        <dbReference type="HAMAP-Rule" id="MF_01224"/>
    </source>
</evidence>
<feature type="binding site" evidence="7">
    <location>
        <begin position="111"/>
        <end position="112"/>
    </location>
    <ligand>
        <name>substrate</name>
    </ligand>
</feature>
<dbReference type="UniPathway" id="UPA00344"/>
<gene>
    <name evidence="7 9" type="primary">moaC</name>
    <name evidence="9" type="ORF">DI544_00105</name>
</gene>
<dbReference type="NCBIfam" id="NF006870">
    <property type="entry name" value="PRK09364.1"/>
    <property type="match status" value="1"/>
</dbReference>
<dbReference type="NCBIfam" id="TIGR00581">
    <property type="entry name" value="moaC"/>
    <property type="match status" value="1"/>
</dbReference>
<dbReference type="InterPro" id="IPR002820">
    <property type="entry name" value="Mopterin_CF_biosynth-C_dom"/>
</dbReference>
<evidence type="ECO:0000256" key="6">
    <source>
        <dbReference type="ARBA" id="ARBA00055087"/>
    </source>
</evidence>
<keyword evidence="5 7" id="KW-0456">Lyase</keyword>
<dbReference type="InterPro" id="IPR036522">
    <property type="entry name" value="MoaC_sf"/>
</dbReference>
<feature type="active site" evidence="7">
    <location>
        <position position="126"/>
    </location>
</feature>
<evidence type="ECO:0000256" key="1">
    <source>
        <dbReference type="ARBA" id="ARBA00001637"/>
    </source>
</evidence>
<dbReference type="Gene3D" id="3.30.70.640">
    <property type="entry name" value="Molybdopterin cofactor biosynthesis C (MoaC) domain"/>
    <property type="match status" value="1"/>
</dbReference>
<dbReference type="GO" id="GO:0061799">
    <property type="term" value="F:cyclic pyranopterin monophosphate synthase activity"/>
    <property type="evidence" value="ECO:0007669"/>
    <property type="project" value="UniProtKB-UniRule"/>
</dbReference>
<evidence type="ECO:0000313" key="9">
    <source>
        <dbReference type="EMBL" id="PZQ62667.1"/>
    </source>
</evidence>
<dbReference type="EC" id="4.6.1.17" evidence="3 7"/>
<comment type="catalytic activity">
    <reaction evidence="1 7">
        <text>(8S)-3',8-cyclo-7,8-dihydroguanosine 5'-triphosphate = cyclic pyranopterin phosphate + diphosphate</text>
        <dbReference type="Rhea" id="RHEA:49580"/>
        <dbReference type="ChEBI" id="CHEBI:33019"/>
        <dbReference type="ChEBI" id="CHEBI:59648"/>
        <dbReference type="ChEBI" id="CHEBI:131766"/>
        <dbReference type="EC" id="4.6.1.17"/>
    </reaction>
</comment>
<comment type="similarity">
    <text evidence="7">Belongs to the MoaC family.</text>
</comment>
<comment type="pathway">
    <text evidence="2 7">Cofactor biosynthesis; molybdopterin biosynthesis.</text>
</comment>
<dbReference type="InterPro" id="IPR050105">
    <property type="entry name" value="MoCo_biosynth_MoaA/MoaC"/>
</dbReference>
<proteinExistence type="inferred from homology"/>
<feature type="domain" description="Molybdopterin cofactor biosynthesis C (MoaC)" evidence="8">
    <location>
        <begin position="15"/>
        <end position="148"/>
    </location>
</feature>
<dbReference type="SUPFAM" id="SSF55040">
    <property type="entry name" value="Molybdenum cofactor biosynthesis protein C, MoaC"/>
    <property type="match status" value="1"/>
</dbReference>
<evidence type="ECO:0000256" key="4">
    <source>
        <dbReference type="ARBA" id="ARBA00023150"/>
    </source>
</evidence>
<comment type="subunit">
    <text evidence="7">Homohexamer; trimer of dimers.</text>
</comment>
<organism evidence="9 10">
    <name type="scientific">Sphingomonas taxi</name>
    <dbReference type="NCBI Taxonomy" id="1549858"/>
    <lineage>
        <taxon>Bacteria</taxon>
        <taxon>Pseudomonadati</taxon>
        <taxon>Pseudomonadota</taxon>
        <taxon>Alphaproteobacteria</taxon>
        <taxon>Sphingomonadales</taxon>
        <taxon>Sphingomonadaceae</taxon>
        <taxon>Sphingomonas</taxon>
    </lineage>
</organism>
<sequence>MTALTHLDADGAAHMVDVGDKQPTRREAVATGRITMTAAALAAIRAGAVKKGDVLAVARVAGIMAAKRTSELVPLCHPLPITRVSLDLAIEDDAIRATATIATDGKTGVEMEALTAVSVALLTVYDMAKAIDPRMTIGGVTLLEKRGGRSGDWRA</sequence>
<comment type="caution">
    <text evidence="9">The sequence shown here is derived from an EMBL/GenBank/DDBJ whole genome shotgun (WGS) entry which is preliminary data.</text>
</comment>
<evidence type="ECO:0000256" key="2">
    <source>
        <dbReference type="ARBA" id="ARBA00005046"/>
    </source>
</evidence>